<dbReference type="PROSITE" id="PS51808">
    <property type="entry name" value="CHCH"/>
    <property type="match status" value="1"/>
</dbReference>
<keyword evidence="8" id="KW-0496">Mitochondrion</keyword>
<dbReference type="GO" id="GO:0045041">
    <property type="term" value="P:protein import into mitochondrial intermembrane space"/>
    <property type="evidence" value="ECO:0007669"/>
    <property type="project" value="InterPro"/>
</dbReference>
<keyword evidence="6" id="KW-0560">Oxidoreductase</keyword>
<feature type="compositionally biased region" description="Acidic residues" evidence="12">
    <location>
        <begin position="228"/>
        <end position="243"/>
    </location>
</feature>
<dbReference type="OrthoDB" id="7481291at2759"/>
<dbReference type="GO" id="GO:0015035">
    <property type="term" value="F:protein-disulfide reductase activity"/>
    <property type="evidence" value="ECO:0007669"/>
    <property type="project" value="InterPro"/>
</dbReference>
<evidence type="ECO:0000256" key="7">
    <source>
        <dbReference type="ARBA" id="ARBA00023010"/>
    </source>
</evidence>
<dbReference type="InterPro" id="IPR010625">
    <property type="entry name" value="CHCH"/>
</dbReference>
<evidence type="ECO:0000256" key="8">
    <source>
        <dbReference type="ARBA" id="ARBA00023128"/>
    </source>
</evidence>
<dbReference type="Gene3D" id="1.10.287.2900">
    <property type="match status" value="1"/>
</dbReference>
<dbReference type="GO" id="GO:0005743">
    <property type="term" value="C:mitochondrial inner membrane"/>
    <property type="evidence" value="ECO:0007669"/>
    <property type="project" value="UniProtKB-SubCell"/>
</dbReference>
<keyword evidence="5" id="KW-0653">Protein transport</keyword>
<dbReference type="STRING" id="1077348.A0A2G8SN38"/>
<feature type="region of interest" description="Disordered" evidence="12">
    <location>
        <begin position="92"/>
        <end position="168"/>
    </location>
</feature>
<gene>
    <name evidence="14" type="ORF">GSI_02960</name>
</gene>
<evidence type="ECO:0000256" key="4">
    <source>
        <dbReference type="ARBA" id="ARBA00022448"/>
    </source>
</evidence>
<organism evidence="14 15">
    <name type="scientific">Ganoderma sinense ZZ0214-1</name>
    <dbReference type="NCBI Taxonomy" id="1077348"/>
    <lineage>
        <taxon>Eukaryota</taxon>
        <taxon>Fungi</taxon>
        <taxon>Dikarya</taxon>
        <taxon>Basidiomycota</taxon>
        <taxon>Agaricomycotina</taxon>
        <taxon>Agaricomycetes</taxon>
        <taxon>Polyporales</taxon>
        <taxon>Polyporaceae</taxon>
        <taxon>Ganoderma</taxon>
    </lineage>
</organism>
<comment type="subcellular location">
    <subcellularLocation>
        <location evidence="2">Mitochondrion inner membrane</location>
        <topology evidence="2">Single-pass type II membrane protein</topology>
        <orientation evidence="2">Intermembrane side</orientation>
    </subcellularLocation>
</comment>
<evidence type="ECO:0000256" key="9">
    <source>
        <dbReference type="ARBA" id="ARBA00023157"/>
    </source>
</evidence>
<name>A0A2G8SN38_9APHY</name>
<keyword evidence="10" id="KW-0676">Redox-active center</keyword>
<dbReference type="GO" id="GO:0005758">
    <property type="term" value="C:mitochondrial intermembrane space"/>
    <property type="evidence" value="ECO:0007669"/>
    <property type="project" value="TreeGrafter"/>
</dbReference>
<evidence type="ECO:0000259" key="13">
    <source>
        <dbReference type="Pfam" id="PF06747"/>
    </source>
</evidence>
<dbReference type="EMBL" id="AYKW01000004">
    <property type="protein sequence ID" value="PIL35170.1"/>
    <property type="molecule type" value="Genomic_DNA"/>
</dbReference>
<evidence type="ECO:0000313" key="15">
    <source>
        <dbReference type="Proteomes" id="UP000230002"/>
    </source>
</evidence>
<sequence length="292" mass="31246">MNVYLDMVDLGRYSDRVHLILSLIHVLLSRTSALAKMFRTLARASSRSLHTLSRPASSARSNARLRAVLGVSAVATSYLVWNSWYGQRIALDSSRSPPKAPSTPEPTPSPEFVPDEPPSPPKDEPSIPPASRPPSDAQPEGEAKGDQPAEGAEGEGEGSAQGGAFNPETGEINWDCPCLGGMAHGPCGLQFREAFSCFVFSEADPKGIDCVEKFKAMQECFREHPDVYGDDIMNDDDEEEEGLALDSASPRVPDAVEPANSPAAAPSERSEAAPPPAEQKSKPRKPAPSTSH</sequence>
<proteinExistence type="predicted"/>
<dbReference type="Pfam" id="PF06747">
    <property type="entry name" value="CHCH"/>
    <property type="match status" value="1"/>
</dbReference>
<protein>
    <recommendedName>
        <fullName evidence="3">Mitochondrial intermembrane space import and assembly protein 40</fullName>
    </recommendedName>
    <alternativeName>
        <fullName evidence="11">Mitochondrial import inner membrane translocase TIM40</fullName>
    </alternativeName>
</protein>
<dbReference type="Proteomes" id="UP000230002">
    <property type="component" value="Unassembled WGS sequence"/>
</dbReference>
<evidence type="ECO:0000256" key="6">
    <source>
        <dbReference type="ARBA" id="ARBA00023002"/>
    </source>
</evidence>
<keyword evidence="7" id="KW-0811">Translocation</keyword>
<dbReference type="AlphaFoldDB" id="A0A2G8SN38"/>
<feature type="compositionally biased region" description="Pro residues" evidence="12">
    <location>
        <begin position="98"/>
        <end position="132"/>
    </location>
</feature>
<evidence type="ECO:0000256" key="2">
    <source>
        <dbReference type="ARBA" id="ARBA00004164"/>
    </source>
</evidence>
<evidence type="ECO:0000256" key="12">
    <source>
        <dbReference type="SAM" id="MobiDB-lite"/>
    </source>
</evidence>
<feature type="domain" description="CHCH" evidence="13">
    <location>
        <begin position="187"/>
        <end position="222"/>
    </location>
</feature>
<dbReference type="InterPro" id="IPR039289">
    <property type="entry name" value="CHCHD4"/>
</dbReference>
<evidence type="ECO:0000256" key="11">
    <source>
        <dbReference type="ARBA" id="ARBA00033150"/>
    </source>
</evidence>
<keyword evidence="9" id="KW-1015">Disulfide bond</keyword>
<dbReference type="PANTHER" id="PTHR21622">
    <property type="entry name" value="COILED-COIL-HELIX-COILED-COIL-HELIX DOMAIN CONTAINING 4"/>
    <property type="match status" value="1"/>
</dbReference>
<keyword evidence="15" id="KW-1185">Reference proteome</keyword>
<evidence type="ECO:0000256" key="10">
    <source>
        <dbReference type="ARBA" id="ARBA00023284"/>
    </source>
</evidence>
<feature type="region of interest" description="Disordered" evidence="12">
    <location>
        <begin position="226"/>
        <end position="292"/>
    </location>
</feature>
<keyword evidence="4" id="KW-0813">Transport</keyword>
<dbReference type="PANTHER" id="PTHR21622:SF0">
    <property type="entry name" value="COILED-COIL-HELIX-COILED-COIL-HELIX DOMAIN CONTAINING 4"/>
    <property type="match status" value="1"/>
</dbReference>
<comment type="caution">
    <text evidence="14">The sequence shown here is derived from an EMBL/GenBank/DDBJ whole genome shotgun (WGS) entry which is preliminary data.</text>
</comment>
<reference evidence="14 15" key="1">
    <citation type="journal article" date="2015" name="Sci. Rep.">
        <title>Chromosome-level genome map provides insights into diverse defense mechanisms in the medicinal fungus Ganoderma sinense.</title>
        <authorList>
            <person name="Zhu Y."/>
            <person name="Xu J."/>
            <person name="Sun C."/>
            <person name="Zhou S."/>
            <person name="Xu H."/>
            <person name="Nelson D.R."/>
            <person name="Qian J."/>
            <person name="Song J."/>
            <person name="Luo H."/>
            <person name="Xiang L."/>
            <person name="Li Y."/>
            <person name="Xu Z."/>
            <person name="Ji A."/>
            <person name="Wang L."/>
            <person name="Lu S."/>
            <person name="Hayward A."/>
            <person name="Sun W."/>
            <person name="Li X."/>
            <person name="Schwartz D.C."/>
            <person name="Wang Y."/>
            <person name="Chen S."/>
        </authorList>
    </citation>
    <scope>NUCLEOTIDE SEQUENCE [LARGE SCALE GENOMIC DNA]</scope>
    <source>
        <strain evidence="14 15">ZZ0214-1</strain>
    </source>
</reference>
<evidence type="ECO:0000256" key="1">
    <source>
        <dbReference type="ARBA" id="ARBA00001973"/>
    </source>
</evidence>
<evidence type="ECO:0000256" key="5">
    <source>
        <dbReference type="ARBA" id="ARBA00022927"/>
    </source>
</evidence>
<evidence type="ECO:0000313" key="14">
    <source>
        <dbReference type="EMBL" id="PIL35170.1"/>
    </source>
</evidence>
<evidence type="ECO:0000256" key="3">
    <source>
        <dbReference type="ARBA" id="ARBA00013714"/>
    </source>
</evidence>
<feature type="compositionally biased region" description="Low complexity" evidence="12">
    <location>
        <begin position="255"/>
        <end position="267"/>
    </location>
</feature>
<accession>A0A2G8SN38</accession>
<comment type="cofactor">
    <cofactor evidence="1">
        <name>Cu(2+)</name>
        <dbReference type="ChEBI" id="CHEBI:29036"/>
    </cofactor>
</comment>